<keyword evidence="3" id="KW-1185">Reference proteome</keyword>
<organism evidence="2 3">
    <name type="scientific">Populus alba x Populus x berolinensis</name>
    <dbReference type="NCBI Taxonomy" id="444605"/>
    <lineage>
        <taxon>Eukaryota</taxon>
        <taxon>Viridiplantae</taxon>
        <taxon>Streptophyta</taxon>
        <taxon>Embryophyta</taxon>
        <taxon>Tracheophyta</taxon>
        <taxon>Spermatophyta</taxon>
        <taxon>Magnoliopsida</taxon>
        <taxon>eudicotyledons</taxon>
        <taxon>Gunneridae</taxon>
        <taxon>Pentapetalae</taxon>
        <taxon>rosids</taxon>
        <taxon>fabids</taxon>
        <taxon>Malpighiales</taxon>
        <taxon>Salicaceae</taxon>
        <taxon>Saliceae</taxon>
        <taxon>Populus</taxon>
    </lineage>
</organism>
<feature type="transmembrane region" description="Helical" evidence="1">
    <location>
        <begin position="12"/>
        <end position="29"/>
    </location>
</feature>
<gene>
    <name evidence="2" type="ORF">NC653_036576</name>
</gene>
<name>A0AAD6PWL5_9ROSI</name>
<keyword evidence="1" id="KW-0812">Transmembrane</keyword>
<proteinExistence type="predicted"/>
<sequence length="104" mass="11833">MAMNTYIHINNYIFLLFCMILTIHPQFIFKKLTKATTNTKLHIPPSPPSLPVIGHLHLFTLALYKCFYNLSSKLIWPSPLSPTGPFALSSRIISIHGNRDLPDQ</sequence>
<dbReference type="Proteomes" id="UP001164929">
    <property type="component" value="Chromosome 16"/>
</dbReference>
<reference evidence="2 3" key="1">
    <citation type="journal article" date="2023" name="Mol. Ecol. Resour.">
        <title>Chromosome-level genome assembly of a triploid poplar Populus alba 'Berolinensis'.</title>
        <authorList>
            <person name="Chen S."/>
            <person name="Yu Y."/>
            <person name="Wang X."/>
            <person name="Wang S."/>
            <person name="Zhang T."/>
            <person name="Zhou Y."/>
            <person name="He R."/>
            <person name="Meng N."/>
            <person name="Wang Y."/>
            <person name="Liu W."/>
            <person name="Liu Z."/>
            <person name="Liu J."/>
            <person name="Guo Q."/>
            <person name="Huang H."/>
            <person name="Sederoff R.R."/>
            <person name="Wang G."/>
            <person name="Qu G."/>
            <person name="Chen S."/>
        </authorList>
    </citation>
    <scope>NUCLEOTIDE SEQUENCE [LARGE SCALE GENOMIC DNA]</scope>
    <source>
        <strain evidence="2">SC-2020</strain>
    </source>
</reference>
<comment type="caution">
    <text evidence="2">The sequence shown here is derived from an EMBL/GenBank/DDBJ whole genome shotgun (WGS) entry which is preliminary data.</text>
</comment>
<evidence type="ECO:0000313" key="2">
    <source>
        <dbReference type="EMBL" id="KAJ6968633.1"/>
    </source>
</evidence>
<keyword evidence="1" id="KW-0472">Membrane</keyword>
<keyword evidence="1" id="KW-1133">Transmembrane helix</keyword>
<evidence type="ECO:0000313" key="3">
    <source>
        <dbReference type="Proteomes" id="UP001164929"/>
    </source>
</evidence>
<dbReference type="AlphaFoldDB" id="A0AAD6PWL5"/>
<protein>
    <submittedName>
        <fullName evidence="2">Uncharacterized protein</fullName>
    </submittedName>
</protein>
<accession>A0AAD6PWL5</accession>
<evidence type="ECO:0000256" key="1">
    <source>
        <dbReference type="SAM" id="Phobius"/>
    </source>
</evidence>
<dbReference type="EMBL" id="JAQIZT010000016">
    <property type="protein sequence ID" value="KAJ6968633.1"/>
    <property type="molecule type" value="Genomic_DNA"/>
</dbReference>